<dbReference type="EMBL" id="JAUSUY010000004">
    <property type="protein sequence ID" value="MDT3425816.1"/>
    <property type="molecule type" value="Genomic_DNA"/>
</dbReference>
<dbReference type="Gene3D" id="3.30.70.250">
    <property type="entry name" value="Malonyl-CoA ACP transacylase, ACP-binding"/>
    <property type="match status" value="1"/>
</dbReference>
<comment type="caution">
    <text evidence="6">The sequence shown here is derived from an EMBL/GenBank/DDBJ whole genome shotgun (WGS) entry which is preliminary data.</text>
</comment>
<evidence type="ECO:0000313" key="6">
    <source>
        <dbReference type="EMBL" id="MDT3425816.1"/>
    </source>
</evidence>
<dbReference type="Proteomes" id="UP001248709">
    <property type="component" value="Unassembled WGS sequence"/>
</dbReference>
<dbReference type="Gene3D" id="3.40.366.10">
    <property type="entry name" value="Malonyl-Coenzyme A Acyl Carrier Protein, domain 2"/>
    <property type="match status" value="1"/>
</dbReference>
<dbReference type="InterPro" id="IPR016036">
    <property type="entry name" value="Malonyl_transacylase_ACP-bd"/>
</dbReference>
<dbReference type="InterPro" id="IPR004410">
    <property type="entry name" value="Malonyl_CoA-ACP_transAc_FabD"/>
</dbReference>
<evidence type="ECO:0000256" key="2">
    <source>
        <dbReference type="ARBA" id="ARBA00022679"/>
    </source>
</evidence>
<dbReference type="InterPro" id="IPR016035">
    <property type="entry name" value="Acyl_Trfase/lysoPLipase"/>
</dbReference>
<dbReference type="PANTHER" id="PTHR42681">
    <property type="entry name" value="MALONYL-COA-ACYL CARRIER PROTEIN TRANSACYLASE, MITOCHONDRIAL"/>
    <property type="match status" value="1"/>
</dbReference>
<keyword evidence="3 6" id="KW-0012">Acyltransferase</keyword>
<gene>
    <name evidence="6" type="ORF">J2Z22_001335</name>
</gene>
<accession>A0ABU3H4S1</accession>
<proteinExistence type="predicted"/>
<dbReference type="InterPro" id="IPR001227">
    <property type="entry name" value="Ac_transferase_dom_sf"/>
</dbReference>
<comment type="catalytic activity">
    <reaction evidence="4">
        <text>holo-[ACP] + malonyl-CoA = malonyl-[ACP] + CoA</text>
        <dbReference type="Rhea" id="RHEA:41792"/>
        <dbReference type="Rhea" id="RHEA-COMP:9623"/>
        <dbReference type="Rhea" id="RHEA-COMP:9685"/>
        <dbReference type="ChEBI" id="CHEBI:57287"/>
        <dbReference type="ChEBI" id="CHEBI:57384"/>
        <dbReference type="ChEBI" id="CHEBI:64479"/>
        <dbReference type="ChEBI" id="CHEBI:78449"/>
        <dbReference type="EC" id="2.3.1.39"/>
    </reaction>
</comment>
<evidence type="ECO:0000259" key="5">
    <source>
        <dbReference type="SMART" id="SM00827"/>
    </source>
</evidence>
<dbReference type="EC" id="2.3.1.39" evidence="1"/>
<dbReference type="Pfam" id="PF00698">
    <property type="entry name" value="Acyl_transf_1"/>
    <property type="match status" value="1"/>
</dbReference>
<dbReference type="RefSeq" id="WP_198027811.1">
    <property type="nucleotide sequence ID" value="NZ_JAUSUY010000004.1"/>
</dbReference>
<sequence length="427" mass="47635">MDMGKVAFVFPGQGSQYVGMGKALCEEHDIAVKLFEEANSVLGFDLMKLVFEGSIDELTETEHAQAAILTHSVAAFQVFMKEHKVEPAYLLGHSLGEITALTCAGAIAFQDAVRLVYQRGRFMQEAAAKGVGAMASIQQVDRGLIEQECERASVGGKIAVVSNYNSPHQTVISGHRDIVANICKTLEEAGGIIVPLQVSAPFHSPLMDRAVSKFREVLSKQSFDDMKWPVLSNVTATPYTGRDAIAGNLAKQMVSAVRWQDSIEFIQKQRVTWAIEFGPGKVLRNLIQKCTPSIRAFSYDITADRKSLEQEIRKSHEEDVNLRQKNLAAAVERCMTVAVCTKNYNSNNEEYHEGVIVPYRTIKQVLHAYEQDGTPITIEKVNEALQMLKSVFSTKRTPTPEQAFRFDLIRKEMEDLEICLDWKESLI</sequence>
<dbReference type="InterPro" id="IPR014043">
    <property type="entry name" value="Acyl_transferase_dom"/>
</dbReference>
<dbReference type="SUPFAM" id="SSF55048">
    <property type="entry name" value="Probable ACP-binding domain of malonyl-CoA ACP transacylase"/>
    <property type="match status" value="1"/>
</dbReference>
<dbReference type="SMART" id="SM00827">
    <property type="entry name" value="PKS_AT"/>
    <property type="match status" value="1"/>
</dbReference>
<evidence type="ECO:0000256" key="1">
    <source>
        <dbReference type="ARBA" id="ARBA00013258"/>
    </source>
</evidence>
<dbReference type="GO" id="GO:0004314">
    <property type="term" value="F:[acyl-carrier-protein] S-malonyltransferase activity"/>
    <property type="evidence" value="ECO:0007669"/>
    <property type="project" value="UniProtKB-EC"/>
</dbReference>
<evidence type="ECO:0000256" key="4">
    <source>
        <dbReference type="ARBA" id="ARBA00048462"/>
    </source>
</evidence>
<evidence type="ECO:0000313" key="7">
    <source>
        <dbReference type="Proteomes" id="UP001248709"/>
    </source>
</evidence>
<keyword evidence="7" id="KW-1185">Reference proteome</keyword>
<dbReference type="SUPFAM" id="SSF52151">
    <property type="entry name" value="FabD/lysophospholipase-like"/>
    <property type="match status" value="1"/>
</dbReference>
<dbReference type="InterPro" id="IPR050858">
    <property type="entry name" value="Mal-CoA-ACP_Trans/PKS_FabD"/>
</dbReference>
<name>A0ABU3H4S1_9BACL</name>
<dbReference type="PANTHER" id="PTHR42681:SF1">
    <property type="entry name" value="MALONYL-COA-ACYL CARRIER PROTEIN TRANSACYLASE, MITOCHONDRIAL"/>
    <property type="match status" value="1"/>
</dbReference>
<reference evidence="6 7" key="1">
    <citation type="submission" date="2023-07" db="EMBL/GenBank/DDBJ databases">
        <title>Genomic Encyclopedia of Type Strains, Phase IV (KMG-IV): sequencing the most valuable type-strain genomes for metagenomic binning, comparative biology and taxonomic classification.</title>
        <authorList>
            <person name="Goeker M."/>
        </authorList>
    </citation>
    <scope>NUCLEOTIDE SEQUENCE [LARGE SCALE GENOMIC DNA]</scope>
    <source>
        <strain evidence="6 7">T98</strain>
    </source>
</reference>
<dbReference type="NCBIfam" id="TIGR00128">
    <property type="entry name" value="fabD"/>
    <property type="match status" value="1"/>
</dbReference>
<protein>
    <recommendedName>
        <fullName evidence="1">[acyl-carrier-protein] S-malonyltransferase</fullName>
        <ecNumber evidence="1">2.3.1.39</ecNumber>
    </recommendedName>
</protein>
<feature type="domain" description="Malonyl-CoA:ACP transacylase (MAT)" evidence="5">
    <location>
        <begin position="9"/>
        <end position="307"/>
    </location>
</feature>
<keyword evidence="2 6" id="KW-0808">Transferase</keyword>
<organism evidence="6 7">
    <name type="scientific">Paenibacillus forsythiae</name>
    <dbReference type="NCBI Taxonomy" id="365616"/>
    <lineage>
        <taxon>Bacteria</taxon>
        <taxon>Bacillati</taxon>
        <taxon>Bacillota</taxon>
        <taxon>Bacilli</taxon>
        <taxon>Bacillales</taxon>
        <taxon>Paenibacillaceae</taxon>
        <taxon>Paenibacillus</taxon>
    </lineage>
</organism>
<evidence type="ECO:0000256" key="3">
    <source>
        <dbReference type="ARBA" id="ARBA00023315"/>
    </source>
</evidence>